<evidence type="ECO:0000256" key="2">
    <source>
        <dbReference type="ARBA" id="ARBA00010199"/>
    </source>
</evidence>
<evidence type="ECO:0000256" key="3">
    <source>
        <dbReference type="ARBA" id="ARBA00022692"/>
    </source>
</evidence>
<evidence type="ECO:0000256" key="6">
    <source>
        <dbReference type="RuleBase" id="RU004914"/>
    </source>
</evidence>
<proteinExistence type="inferred from homology"/>
<feature type="transmembrane region" description="Helical" evidence="6">
    <location>
        <begin position="36"/>
        <end position="61"/>
    </location>
</feature>
<feature type="transmembrane region" description="Helical" evidence="6">
    <location>
        <begin position="444"/>
        <end position="465"/>
    </location>
</feature>
<feature type="transmembrane region" description="Helical" evidence="6">
    <location>
        <begin position="384"/>
        <end position="402"/>
    </location>
</feature>
<dbReference type="InterPro" id="IPR045069">
    <property type="entry name" value="MATE_euk"/>
</dbReference>
<feature type="transmembrane region" description="Helical" evidence="6">
    <location>
        <begin position="147"/>
        <end position="168"/>
    </location>
</feature>
<dbReference type="InterPro" id="IPR002528">
    <property type="entry name" value="MATE_fam"/>
</dbReference>
<dbReference type="EMBL" id="CAMGYJ010000004">
    <property type="protein sequence ID" value="CAI0400373.1"/>
    <property type="molecule type" value="Genomic_DNA"/>
</dbReference>
<evidence type="ECO:0000256" key="4">
    <source>
        <dbReference type="ARBA" id="ARBA00022989"/>
    </source>
</evidence>
<comment type="similarity">
    <text evidence="2 6">Belongs to the multi antimicrobial extrusion (MATE) (TC 2.A.66.1) family.</text>
</comment>
<dbReference type="GO" id="GO:1990961">
    <property type="term" value="P:xenobiotic detoxification by transmembrane export across the plasma membrane"/>
    <property type="evidence" value="ECO:0007669"/>
    <property type="project" value="InterPro"/>
</dbReference>
<comment type="caution">
    <text evidence="7">The sequence shown here is derived from an EMBL/GenBank/DDBJ whole genome shotgun (WGS) entry which is preliminary data.</text>
</comment>
<keyword evidence="4 6" id="KW-1133">Transmembrane helix</keyword>
<reference evidence="7" key="1">
    <citation type="submission" date="2022-08" db="EMBL/GenBank/DDBJ databases">
        <authorList>
            <person name="Gutierrez-Valencia J."/>
        </authorList>
    </citation>
    <scope>NUCLEOTIDE SEQUENCE</scope>
</reference>
<dbReference type="Proteomes" id="UP001154282">
    <property type="component" value="Unassembled WGS sequence"/>
</dbReference>
<dbReference type="AlphaFoldDB" id="A0AAV0IUD3"/>
<comment type="subcellular location">
    <subcellularLocation>
        <location evidence="1">Membrane</location>
        <topology evidence="1">Multi-pass membrane protein</topology>
    </subcellularLocation>
</comment>
<feature type="transmembrane region" description="Helical" evidence="6">
    <location>
        <begin position="486"/>
        <end position="505"/>
    </location>
</feature>
<organism evidence="7 8">
    <name type="scientific">Linum tenue</name>
    <dbReference type="NCBI Taxonomy" id="586396"/>
    <lineage>
        <taxon>Eukaryota</taxon>
        <taxon>Viridiplantae</taxon>
        <taxon>Streptophyta</taxon>
        <taxon>Embryophyta</taxon>
        <taxon>Tracheophyta</taxon>
        <taxon>Spermatophyta</taxon>
        <taxon>Magnoliopsida</taxon>
        <taxon>eudicotyledons</taxon>
        <taxon>Gunneridae</taxon>
        <taxon>Pentapetalae</taxon>
        <taxon>rosids</taxon>
        <taxon>fabids</taxon>
        <taxon>Malpighiales</taxon>
        <taxon>Linaceae</taxon>
        <taxon>Linum</taxon>
    </lineage>
</organism>
<feature type="transmembrane region" description="Helical" evidence="6">
    <location>
        <begin position="294"/>
        <end position="320"/>
    </location>
</feature>
<feature type="transmembrane region" description="Helical" evidence="6">
    <location>
        <begin position="341"/>
        <end position="364"/>
    </location>
</feature>
<evidence type="ECO:0000313" key="7">
    <source>
        <dbReference type="EMBL" id="CAI0400373.1"/>
    </source>
</evidence>
<evidence type="ECO:0000256" key="5">
    <source>
        <dbReference type="ARBA" id="ARBA00023136"/>
    </source>
</evidence>
<evidence type="ECO:0000256" key="1">
    <source>
        <dbReference type="ARBA" id="ARBA00004141"/>
    </source>
</evidence>
<gene>
    <name evidence="7" type="ORF">LITE_LOCUS10728</name>
</gene>
<sequence>MGRGGEEETAAAALSAPLIGTTAARSELGEEVKKQVWLAGPLIAVSLLQYSLTLISVMFVGHLGELSLSSASMATSFASVTGFSLLLGMSSALDTFCGQAYGAKQYHMMSIHTQRAIVVLLSVSIPLTLIWANTGPILKALGQQADISAGAGTYAQFMIPSIFAYGILQCLVKFLQTQSIVFPMVLCSAAAALLHLLLCWLLVFKFALGMIGAAISISISNWVNVLLLSLYIKFSPCCAKTWTGFSREAFRDIWTFLKLAIPSASMVCLEMWSFEMLVLASGLLPNPELETSVLSISLNTAATVWMIAYGLGGAVRWLIINVSSTRVSNELGAGRPARARLAVMVVVGLAVAEGVLLAVILFSIRNVWGRAYSNDQPVIDYVAQIMPIVAAANFLDAIQCVLSGTARGCGWQEIGAYINLGSYYIVGIPCGILFAFVLHIGGKGLYVGILCALVVQGILLAIITIRTNWEQEVSVPTQAFIHVYMYVNYTKLLMVCCLLFFHILFTGKEG</sequence>
<dbReference type="CDD" id="cd13132">
    <property type="entry name" value="MATE_eukaryotic"/>
    <property type="match status" value="1"/>
</dbReference>
<feature type="transmembrane region" description="Helical" evidence="6">
    <location>
        <begin position="180"/>
        <end position="203"/>
    </location>
</feature>
<dbReference type="GO" id="GO:0015297">
    <property type="term" value="F:antiporter activity"/>
    <property type="evidence" value="ECO:0007669"/>
    <property type="project" value="InterPro"/>
</dbReference>
<feature type="transmembrane region" description="Helical" evidence="6">
    <location>
        <begin position="73"/>
        <end position="96"/>
    </location>
</feature>
<name>A0AAV0IUD3_9ROSI</name>
<keyword evidence="3 6" id="KW-0812">Transmembrane</keyword>
<feature type="transmembrane region" description="Helical" evidence="6">
    <location>
        <begin position="414"/>
        <end position="438"/>
    </location>
</feature>
<evidence type="ECO:0000313" key="8">
    <source>
        <dbReference type="Proteomes" id="UP001154282"/>
    </source>
</evidence>
<feature type="transmembrane region" description="Helical" evidence="6">
    <location>
        <begin position="209"/>
        <end position="232"/>
    </location>
</feature>
<dbReference type="GO" id="GO:0042910">
    <property type="term" value="F:xenobiotic transmembrane transporter activity"/>
    <property type="evidence" value="ECO:0007669"/>
    <property type="project" value="InterPro"/>
</dbReference>
<feature type="transmembrane region" description="Helical" evidence="6">
    <location>
        <begin position="253"/>
        <end position="274"/>
    </location>
</feature>
<keyword evidence="8" id="KW-1185">Reference proteome</keyword>
<feature type="transmembrane region" description="Helical" evidence="6">
    <location>
        <begin position="116"/>
        <end position="135"/>
    </location>
</feature>
<dbReference type="PANTHER" id="PTHR11206">
    <property type="entry name" value="MULTIDRUG RESISTANCE PROTEIN"/>
    <property type="match status" value="1"/>
</dbReference>
<dbReference type="GO" id="GO:0016020">
    <property type="term" value="C:membrane"/>
    <property type="evidence" value="ECO:0007669"/>
    <property type="project" value="UniProtKB-SubCell"/>
</dbReference>
<accession>A0AAV0IUD3</accession>
<protein>
    <recommendedName>
        <fullName evidence="6">Protein DETOXIFICATION</fullName>
    </recommendedName>
    <alternativeName>
        <fullName evidence="6">Multidrug and toxic compound extrusion protein</fullName>
    </alternativeName>
</protein>
<dbReference type="NCBIfam" id="TIGR00797">
    <property type="entry name" value="matE"/>
    <property type="match status" value="1"/>
</dbReference>
<dbReference type="Pfam" id="PF01554">
    <property type="entry name" value="MatE"/>
    <property type="match status" value="2"/>
</dbReference>
<keyword evidence="5 6" id="KW-0472">Membrane</keyword>